<feature type="transmembrane region" description="Helical" evidence="1">
    <location>
        <begin position="46"/>
        <end position="72"/>
    </location>
</feature>
<keyword evidence="1" id="KW-0472">Membrane</keyword>
<accession>A0A6D2JAR0</accession>
<dbReference type="Proteomes" id="UP000467841">
    <property type="component" value="Unassembled WGS sequence"/>
</dbReference>
<keyword evidence="3" id="KW-1185">Reference proteome</keyword>
<keyword evidence="1" id="KW-0812">Transmembrane</keyword>
<proteinExistence type="predicted"/>
<keyword evidence="1" id="KW-1133">Transmembrane helix</keyword>
<feature type="transmembrane region" description="Helical" evidence="1">
    <location>
        <begin position="84"/>
        <end position="102"/>
    </location>
</feature>
<evidence type="ECO:0000313" key="3">
    <source>
        <dbReference type="Proteomes" id="UP000467841"/>
    </source>
</evidence>
<sequence length="106" mass="11930">MHSLNASINPSCGLCQHPMETPSHLLFQKKLIQLLQELDKSVHDGYWVLDVIAGLLILHIAFRTVTVIVFHMSERPTVMVPSSFLYQPGFCHLALSIVPALFQVHL</sequence>
<protein>
    <submittedName>
        <fullName evidence="2">Uncharacterized protein</fullName>
    </submittedName>
</protein>
<name>A0A6D2JAR0_9BRAS</name>
<gene>
    <name evidence="2" type="ORF">MERR_LOCUS23343</name>
</gene>
<comment type="caution">
    <text evidence="2">The sequence shown here is derived from an EMBL/GenBank/DDBJ whole genome shotgun (WGS) entry which is preliminary data.</text>
</comment>
<evidence type="ECO:0000313" key="2">
    <source>
        <dbReference type="EMBL" id="CAA7036108.1"/>
    </source>
</evidence>
<reference evidence="2" key="1">
    <citation type="submission" date="2020-01" db="EMBL/GenBank/DDBJ databases">
        <authorList>
            <person name="Mishra B."/>
        </authorList>
    </citation>
    <scope>NUCLEOTIDE SEQUENCE [LARGE SCALE GENOMIC DNA]</scope>
</reference>
<dbReference type="EMBL" id="CACVBM020001163">
    <property type="protein sequence ID" value="CAA7036108.1"/>
    <property type="molecule type" value="Genomic_DNA"/>
</dbReference>
<dbReference type="AlphaFoldDB" id="A0A6D2JAR0"/>
<evidence type="ECO:0000256" key="1">
    <source>
        <dbReference type="SAM" id="Phobius"/>
    </source>
</evidence>
<organism evidence="2 3">
    <name type="scientific">Microthlaspi erraticum</name>
    <dbReference type="NCBI Taxonomy" id="1685480"/>
    <lineage>
        <taxon>Eukaryota</taxon>
        <taxon>Viridiplantae</taxon>
        <taxon>Streptophyta</taxon>
        <taxon>Embryophyta</taxon>
        <taxon>Tracheophyta</taxon>
        <taxon>Spermatophyta</taxon>
        <taxon>Magnoliopsida</taxon>
        <taxon>eudicotyledons</taxon>
        <taxon>Gunneridae</taxon>
        <taxon>Pentapetalae</taxon>
        <taxon>rosids</taxon>
        <taxon>malvids</taxon>
        <taxon>Brassicales</taxon>
        <taxon>Brassicaceae</taxon>
        <taxon>Coluteocarpeae</taxon>
        <taxon>Microthlaspi</taxon>
    </lineage>
</organism>